<gene>
    <name evidence="3" type="ORF">ENKNEFLB_03088</name>
</gene>
<feature type="transmembrane region" description="Helical" evidence="1">
    <location>
        <begin position="192"/>
        <end position="213"/>
    </location>
</feature>
<proteinExistence type="predicted"/>
<keyword evidence="1" id="KW-1133">Transmembrane helix</keyword>
<evidence type="ECO:0000259" key="2">
    <source>
        <dbReference type="Pfam" id="PF14378"/>
    </source>
</evidence>
<evidence type="ECO:0000313" key="3">
    <source>
        <dbReference type="EMBL" id="QVT80688.1"/>
    </source>
</evidence>
<dbReference type="EMBL" id="CP075371">
    <property type="protein sequence ID" value="QVT80688.1"/>
    <property type="molecule type" value="Genomic_DNA"/>
</dbReference>
<dbReference type="RefSeq" id="WP_214056197.1">
    <property type="nucleotide sequence ID" value="NZ_BAAAHS010000007.1"/>
</dbReference>
<dbReference type="Pfam" id="PF14378">
    <property type="entry name" value="PAP2_3"/>
    <property type="match status" value="1"/>
</dbReference>
<dbReference type="InterPro" id="IPR026841">
    <property type="entry name" value="Aur1/Ipt1"/>
</dbReference>
<organism evidence="3 4">
    <name type="scientific">Nocardioides aquaticus</name>
    <dbReference type="NCBI Taxonomy" id="160826"/>
    <lineage>
        <taxon>Bacteria</taxon>
        <taxon>Bacillati</taxon>
        <taxon>Actinomycetota</taxon>
        <taxon>Actinomycetes</taxon>
        <taxon>Propionibacteriales</taxon>
        <taxon>Nocardioidaceae</taxon>
        <taxon>Nocardioides</taxon>
    </lineage>
</organism>
<feature type="transmembrane region" description="Helical" evidence="1">
    <location>
        <begin position="20"/>
        <end position="42"/>
    </location>
</feature>
<feature type="transmembrane region" description="Helical" evidence="1">
    <location>
        <begin position="100"/>
        <end position="117"/>
    </location>
</feature>
<feature type="domain" description="Inositolphosphotransferase Aur1/Ipt1" evidence="2">
    <location>
        <begin position="134"/>
        <end position="326"/>
    </location>
</feature>
<evidence type="ECO:0000256" key="1">
    <source>
        <dbReference type="SAM" id="Phobius"/>
    </source>
</evidence>
<protein>
    <recommendedName>
        <fullName evidence="2">Inositolphosphotransferase Aur1/Ipt1 domain-containing protein</fullName>
    </recommendedName>
</protein>
<name>A0ABX8EPL0_9ACTN</name>
<keyword evidence="1" id="KW-0472">Membrane</keyword>
<sequence length="345" mass="37809">MEETAPARPAGGEAAGDRRWLVAFWAVVVAFAVVAVLGSVRAGVPIRDPGGVWFTRRILVSIALFALLALVDAYRRTDAGERSVRRTVEVLRARWPRRRLLLAGTGLTGYWVVYSSYRNLKSWVAFEEPQDAMLLRWDRWLFLGHSPAGLLHDLLGVQLSAYVLIAIYQSFTTLVRLAVVAAVVFPTRVKDGYVFLASAAWVWILGVGSYYLIPSLGPFTSDPGQFADLPPTIVTETQTRFLAERAAFLADPGAAGALNQVSAFASLHVAVTCMMLLMARYYGLRWTSRFMTVFLIGTVLATVYVGWHFVVDDVAGLVIAVVSVALGRWMVDGVRPGRGRASPSS</sequence>
<feature type="transmembrane region" description="Helical" evidence="1">
    <location>
        <begin position="159"/>
        <end position="185"/>
    </location>
</feature>
<evidence type="ECO:0000313" key="4">
    <source>
        <dbReference type="Proteomes" id="UP000679307"/>
    </source>
</evidence>
<feature type="transmembrane region" description="Helical" evidence="1">
    <location>
        <begin position="257"/>
        <end position="278"/>
    </location>
</feature>
<dbReference type="CDD" id="cd03386">
    <property type="entry name" value="PAP2_Aur1_like"/>
    <property type="match status" value="1"/>
</dbReference>
<feature type="transmembrane region" description="Helical" evidence="1">
    <location>
        <begin position="314"/>
        <end position="331"/>
    </location>
</feature>
<accession>A0ABX8EPL0</accession>
<dbReference type="Proteomes" id="UP000679307">
    <property type="component" value="Chromosome"/>
</dbReference>
<feature type="transmembrane region" description="Helical" evidence="1">
    <location>
        <begin position="54"/>
        <end position="74"/>
    </location>
</feature>
<keyword evidence="1" id="KW-0812">Transmembrane</keyword>
<keyword evidence="4" id="KW-1185">Reference proteome</keyword>
<feature type="transmembrane region" description="Helical" evidence="1">
    <location>
        <begin position="290"/>
        <end position="308"/>
    </location>
</feature>
<reference evidence="3 4" key="1">
    <citation type="submission" date="2021-05" db="EMBL/GenBank/DDBJ databases">
        <title>Complete genome of Nocardioides aquaticus KCTC 9944T isolated from meromictic and hypersaline Ekho Lake, Antarctica.</title>
        <authorList>
            <person name="Hwang K."/>
            <person name="Kim K.M."/>
            <person name="Choe H."/>
        </authorList>
    </citation>
    <scope>NUCLEOTIDE SEQUENCE [LARGE SCALE GENOMIC DNA]</scope>
    <source>
        <strain evidence="3 4">KCTC 9944</strain>
    </source>
</reference>